<dbReference type="InterPro" id="IPR003439">
    <property type="entry name" value="ABC_transporter-like_ATP-bd"/>
</dbReference>
<evidence type="ECO:0000313" key="5">
    <source>
        <dbReference type="EMBL" id="MVZ99718.1"/>
    </source>
</evidence>
<dbReference type="PROSITE" id="PS00211">
    <property type="entry name" value="ABC_TRANSPORTER_1"/>
    <property type="match status" value="1"/>
</dbReference>
<gene>
    <name evidence="5" type="ORF">F8568_004875</name>
</gene>
<evidence type="ECO:0000256" key="3">
    <source>
        <dbReference type="ARBA" id="ARBA00022840"/>
    </source>
</evidence>
<keyword evidence="6" id="KW-1185">Reference proteome</keyword>
<dbReference type="PANTHER" id="PTHR42788:SF13">
    <property type="entry name" value="ALIPHATIC SULFONATES IMPORT ATP-BINDING PROTEIN SSUB"/>
    <property type="match status" value="1"/>
</dbReference>
<dbReference type="InterPro" id="IPR003593">
    <property type="entry name" value="AAA+_ATPase"/>
</dbReference>
<dbReference type="Proteomes" id="UP000462055">
    <property type="component" value="Unassembled WGS sequence"/>
</dbReference>
<dbReference type="CDD" id="cd03293">
    <property type="entry name" value="ABC_NrtD_SsuB_transporters"/>
    <property type="match status" value="1"/>
</dbReference>
<dbReference type="InterPro" id="IPR050166">
    <property type="entry name" value="ABC_transporter_ATP-bind"/>
</dbReference>
<dbReference type="AlphaFoldDB" id="A0A6I4MAQ0"/>
<dbReference type="PANTHER" id="PTHR42788">
    <property type="entry name" value="TAURINE IMPORT ATP-BINDING PROTEIN-RELATED"/>
    <property type="match status" value="1"/>
</dbReference>
<dbReference type="SUPFAM" id="SSF52540">
    <property type="entry name" value="P-loop containing nucleoside triphosphate hydrolases"/>
    <property type="match status" value="1"/>
</dbReference>
<evidence type="ECO:0000259" key="4">
    <source>
        <dbReference type="PROSITE" id="PS50893"/>
    </source>
</evidence>
<evidence type="ECO:0000256" key="2">
    <source>
        <dbReference type="ARBA" id="ARBA00022741"/>
    </source>
</evidence>
<dbReference type="RefSeq" id="WP_151591797.1">
    <property type="nucleotide sequence ID" value="NZ_WBMS02000003.1"/>
</dbReference>
<dbReference type="InterPro" id="IPR017871">
    <property type="entry name" value="ABC_transporter-like_CS"/>
</dbReference>
<keyword evidence="1" id="KW-0813">Transport</keyword>
<dbReference type="Pfam" id="PF00005">
    <property type="entry name" value="ABC_tran"/>
    <property type="match status" value="1"/>
</dbReference>
<evidence type="ECO:0000256" key="1">
    <source>
        <dbReference type="ARBA" id="ARBA00022448"/>
    </source>
</evidence>
<dbReference type="InterPro" id="IPR027417">
    <property type="entry name" value="P-loop_NTPase"/>
</dbReference>
<protein>
    <submittedName>
        <fullName evidence="5">ATP-binding cassette domain-containing protein</fullName>
    </submittedName>
</protein>
<keyword evidence="2" id="KW-0547">Nucleotide-binding</keyword>
<evidence type="ECO:0000313" key="6">
    <source>
        <dbReference type="Proteomes" id="UP000462055"/>
    </source>
</evidence>
<dbReference type="PROSITE" id="PS50893">
    <property type="entry name" value="ABC_TRANSPORTER_2"/>
    <property type="match status" value="1"/>
</dbReference>
<feature type="domain" description="ABC transporter" evidence="4">
    <location>
        <begin position="11"/>
        <end position="241"/>
    </location>
</feature>
<organism evidence="5 6">
    <name type="scientific">Actinomadura physcomitrii</name>
    <dbReference type="NCBI Taxonomy" id="2650748"/>
    <lineage>
        <taxon>Bacteria</taxon>
        <taxon>Bacillati</taxon>
        <taxon>Actinomycetota</taxon>
        <taxon>Actinomycetes</taxon>
        <taxon>Streptosporangiales</taxon>
        <taxon>Thermomonosporaceae</taxon>
        <taxon>Actinomadura</taxon>
    </lineage>
</organism>
<accession>A0A6I4MAQ0</accession>
<keyword evidence="3 5" id="KW-0067">ATP-binding</keyword>
<sequence>MNGEDAPALLVDHVAIGYRRRGRFVPAVADAAFEVRRGEKIMLLGPSGSGKSTVLKAVAGFLRPSSGRVVVDGRVDPGPGPDRAVVFQEFDQLFPWRTVLGNVVHALRVTGVDRATARRRAVEHLRLMGLEDMLDSHPHQLSGGMKQRVAIARALAVDPLMLLMDEPFGALDAQTRGRLQGELARIVARTRSTLLFVTHSIDEAVLLGDRVVVLAGRPSHVAEIVDVSALDGPDAPGFAGARHRLRSLLAEEGEILDGVYE</sequence>
<name>A0A6I4MAQ0_9ACTN</name>
<dbReference type="Gene3D" id="3.40.50.300">
    <property type="entry name" value="P-loop containing nucleotide triphosphate hydrolases"/>
    <property type="match status" value="1"/>
</dbReference>
<dbReference type="EMBL" id="WBMS02000003">
    <property type="protein sequence ID" value="MVZ99718.1"/>
    <property type="molecule type" value="Genomic_DNA"/>
</dbReference>
<dbReference type="SMART" id="SM00382">
    <property type="entry name" value="AAA"/>
    <property type="match status" value="1"/>
</dbReference>
<comment type="caution">
    <text evidence="5">The sequence shown here is derived from an EMBL/GenBank/DDBJ whole genome shotgun (WGS) entry which is preliminary data.</text>
</comment>
<dbReference type="GO" id="GO:0016887">
    <property type="term" value="F:ATP hydrolysis activity"/>
    <property type="evidence" value="ECO:0007669"/>
    <property type="project" value="InterPro"/>
</dbReference>
<reference evidence="5" key="1">
    <citation type="submission" date="2019-12" db="EMBL/GenBank/DDBJ databases">
        <title>Actinomadura physcomitrii sp. nov., a novel actinomycete isolated from moss [Physcomitrium sphaericum (Ludw) Fuernr].</title>
        <authorList>
            <person name="Zhuang X."/>
        </authorList>
    </citation>
    <scope>NUCLEOTIDE SEQUENCE [LARGE SCALE GENOMIC DNA]</scope>
    <source>
        <strain evidence="5">LD22</strain>
    </source>
</reference>
<proteinExistence type="predicted"/>
<dbReference type="GO" id="GO:0005524">
    <property type="term" value="F:ATP binding"/>
    <property type="evidence" value="ECO:0007669"/>
    <property type="project" value="UniProtKB-KW"/>
</dbReference>